<comment type="caution">
    <text evidence="2">The sequence shown here is derived from an EMBL/GenBank/DDBJ whole genome shotgun (WGS) entry which is preliminary data.</text>
</comment>
<dbReference type="PANTHER" id="PTHR43685">
    <property type="entry name" value="GLYCOSYLTRANSFERASE"/>
    <property type="match status" value="1"/>
</dbReference>
<proteinExistence type="predicted"/>
<dbReference type="AlphaFoldDB" id="A0A5C8ZQ59"/>
<protein>
    <submittedName>
        <fullName evidence="2">Glycosyltransferase</fullName>
    </submittedName>
</protein>
<name>A0A5C8ZQ59_9GAMM</name>
<evidence type="ECO:0000313" key="3">
    <source>
        <dbReference type="Proteomes" id="UP000321933"/>
    </source>
</evidence>
<evidence type="ECO:0000259" key="1">
    <source>
        <dbReference type="Pfam" id="PF00535"/>
    </source>
</evidence>
<dbReference type="PANTHER" id="PTHR43685:SF2">
    <property type="entry name" value="GLYCOSYLTRANSFERASE 2-LIKE DOMAIN-CONTAINING PROTEIN"/>
    <property type="match status" value="1"/>
</dbReference>
<dbReference type="OrthoDB" id="9801954at2"/>
<dbReference type="EMBL" id="VRYZ01000008">
    <property type="protein sequence ID" value="TXS89637.1"/>
    <property type="molecule type" value="Genomic_DNA"/>
</dbReference>
<dbReference type="InterPro" id="IPR001173">
    <property type="entry name" value="Glyco_trans_2-like"/>
</dbReference>
<dbReference type="GO" id="GO:0016740">
    <property type="term" value="F:transferase activity"/>
    <property type="evidence" value="ECO:0007669"/>
    <property type="project" value="UniProtKB-KW"/>
</dbReference>
<feature type="domain" description="Glycosyltransferase 2-like" evidence="1">
    <location>
        <begin position="14"/>
        <end position="134"/>
    </location>
</feature>
<dbReference type="Pfam" id="PF00535">
    <property type="entry name" value="Glycos_transf_2"/>
    <property type="match status" value="1"/>
</dbReference>
<dbReference type="Proteomes" id="UP000321933">
    <property type="component" value="Unassembled WGS sequence"/>
</dbReference>
<keyword evidence="2" id="KW-0808">Transferase</keyword>
<dbReference type="RefSeq" id="WP_148065495.1">
    <property type="nucleotide sequence ID" value="NZ_VRYZ01000008.1"/>
</dbReference>
<accession>A0A5C8ZQ59</accession>
<keyword evidence="3" id="KW-1185">Reference proteome</keyword>
<dbReference type="SUPFAM" id="SSF53448">
    <property type="entry name" value="Nucleotide-diphospho-sugar transferases"/>
    <property type="match status" value="1"/>
</dbReference>
<dbReference type="Gene3D" id="3.90.550.10">
    <property type="entry name" value="Spore Coat Polysaccharide Biosynthesis Protein SpsA, Chain A"/>
    <property type="match status" value="1"/>
</dbReference>
<sequence>MPTDAMVESGPFFSLVVPTRDRIDVLFRALASVDAQTFRDFEVVVVDDGSEAECATSCREGIAALDCSVDYLHLGRHKRGRGPAYVRNVGAWHARGRYLAFLDDDDEWLDAAYLEKAHAALTAAGSVDVLFANQVAVDAVSGREAPLWLHRLAPRLQRSGRQMQQGCYPLTLEDLAGYQGFCHLNTTICQRQFFNDIGGFDEYQRYEEDFEFYLRAVDAASHMLLLPDTVSRHYTAAGENRDSVSSLLHRTERLASRRQLLSKSMLGLHSAALRRQCRRQLSQVNRELARVMTEQGDLGRAFGFAAEATANGASLRWQIYTAWLGCRAMLNRFTTR</sequence>
<evidence type="ECO:0000313" key="2">
    <source>
        <dbReference type="EMBL" id="TXS89637.1"/>
    </source>
</evidence>
<reference evidence="2 3" key="1">
    <citation type="submission" date="2019-08" db="EMBL/GenBank/DDBJ databases">
        <title>Parahaliea maris sp. nov., isolated from the surface seawater.</title>
        <authorList>
            <person name="Liu Y."/>
        </authorList>
    </citation>
    <scope>NUCLEOTIDE SEQUENCE [LARGE SCALE GENOMIC DNA]</scope>
    <source>
        <strain evidence="2 3">S2-26</strain>
    </source>
</reference>
<organism evidence="2 3">
    <name type="scientific">Parahaliea aestuarii</name>
    <dbReference type="NCBI Taxonomy" id="1852021"/>
    <lineage>
        <taxon>Bacteria</taxon>
        <taxon>Pseudomonadati</taxon>
        <taxon>Pseudomonadota</taxon>
        <taxon>Gammaproteobacteria</taxon>
        <taxon>Cellvibrionales</taxon>
        <taxon>Halieaceae</taxon>
        <taxon>Parahaliea</taxon>
    </lineage>
</organism>
<dbReference type="InterPro" id="IPR050834">
    <property type="entry name" value="Glycosyltransf_2"/>
</dbReference>
<dbReference type="CDD" id="cd00761">
    <property type="entry name" value="Glyco_tranf_GTA_type"/>
    <property type="match status" value="1"/>
</dbReference>
<dbReference type="InterPro" id="IPR029044">
    <property type="entry name" value="Nucleotide-diphossugar_trans"/>
</dbReference>
<gene>
    <name evidence="2" type="ORF">FVW59_16600</name>
</gene>